<organism evidence="11">
    <name type="scientific">Schizophyllum commune (strain H4-8 / FGSC 9210)</name>
    <name type="common">Split gill fungus</name>
    <dbReference type="NCBI Taxonomy" id="578458"/>
    <lineage>
        <taxon>Eukaryota</taxon>
        <taxon>Fungi</taxon>
        <taxon>Dikarya</taxon>
        <taxon>Basidiomycota</taxon>
        <taxon>Agaricomycotina</taxon>
        <taxon>Agaricomycetes</taxon>
        <taxon>Agaricomycetidae</taxon>
        <taxon>Agaricales</taxon>
        <taxon>Schizophyllaceae</taxon>
        <taxon>Schizophyllum</taxon>
    </lineage>
</organism>
<dbReference type="Gene3D" id="4.10.240.10">
    <property type="entry name" value="Zn(2)-C6 fungal-type DNA-binding domain"/>
    <property type="match status" value="1"/>
</dbReference>
<dbReference type="HOGENOM" id="CLU_007003_4_0_1"/>
<feature type="compositionally biased region" description="Polar residues" evidence="8">
    <location>
        <begin position="116"/>
        <end position="125"/>
    </location>
</feature>
<reference evidence="10 11" key="1">
    <citation type="journal article" date="2010" name="Nat. Biotechnol.">
        <title>Genome sequence of the model mushroom Schizophyllum commune.</title>
        <authorList>
            <person name="Ohm R.A."/>
            <person name="de Jong J.F."/>
            <person name="Lugones L.G."/>
            <person name="Aerts A."/>
            <person name="Kothe E."/>
            <person name="Stajich J.E."/>
            <person name="de Vries R.P."/>
            <person name="Record E."/>
            <person name="Levasseur A."/>
            <person name="Baker S.E."/>
            <person name="Bartholomew K.A."/>
            <person name="Coutinho P.M."/>
            <person name="Erdmann S."/>
            <person name="Fowler T.J."/>
            <person name="Gathman A.C."/>
            <person name="Lombard V."/>
            <person name="Henrissat B."/>
            <person name="Knabe N."/>
            <person name="Kuees U."/>
            <person name="Lilly W.W."/>
            <person name="Lindquist E."/>
            <person name="Lucas S."/>
            <person name="Magnuson J.K."/>
            <person name="Piumi F."/>
            <person name="Raudaskoski M."/>
            <person name="Salamov A."/>
            <person name="Schmutz J."/>
            <person name="Schwarze F.W.M.R."/>
            <person name="vanKuyk P.A."/>
            <person name="Horton J.S."/>
            <person name="Grigoriev I.V."/>
            <person name="Woesten H.A.B."/>
        </authorList>
    </citation>
    <scope>NUCLEOTIDE SEQUENCE [LARGE SCALE GENOMIC DNA]</scope>
    <source>
        <strain evidence="11">H4-8 / FGSC 9210</strain>
    </source>
</reference>
<dbReference type="InterPro" id="IPR001138">
    <property type="entry name" value="Zn2Cys6_DnaBD"/>
</dbReference>
<feature type="compositionally biased region" description="Basic residues" evidence="8">
    <location>
        <begin position="646"/>
        <end position="659"/>
    </location>
</feature>
<dbReference type="InParanoid" id="D8PNL0"/>
<gene>
    <name evidence="10" type="ORF">SCHCODRAFT_255385</name>
</gene>
<evidence type="ECO:0000256" key="4">
    <source>
        <dbReference type="ARBA" id="ARBA00023015"/>
    </source>
</evidence>
<dbReference type="eggNOG" id="ENOG502RXDV">
    <property type="taxonomic scope" value="Eukaryota"/>
</dbReference>
<dbReference type="GO" id="GO:0000981">
    <property type="term" value="F:DNA-binding transcription factor activity, RNA polymerase II-specific"/>
    <property type="evidence" value="ECO:0007669"/>
    <property type="project" value="InterPro"/>
</dbReference>
<dbReference type="Pfam" id="PF04082">
    <property type="entry name" value="Fungal_trans"/>
    <property type="match status" value="1"/>
</dbReference>
<dbReference type="SMART" id="SM00906">
    <property type="entry name" value="Fungal_trans"/>
    <property type="match status" value="1"/>
</dbReference>
<keyword evidence="4" id="KW-0805">Transcription regulation</keyword>
<evidence type="ECO:0000259" key="9">
    <source>
        <dbReference type="PROSITE" id="PS50048"/>
    </source>
</evidence>
<dbReference type="GO" id="GO:0005634">
    <property type="term" value="C:nucleus"/>
    <property type="evidence" value="ECO:0007669"/>
    <property type="project" value="UniProtKB-SubCell"/>
</dbReference>
<evidence type="ECO:0000313" key="11">
    <source>
        <dbReference type="Proteomes" id="UP000007431"/>
    </source>
</evidence>
<evidence type="ECO:0000256" key="5">
    <source>
        <dbReference type="ARBA" id="ARBA00023125"/>
    </source>
</evidence>
<keyword evidence="5" id="KW-0238">DNA-binding</keyword>
<dbReference type="EMBL" id="GL377302">
    <property type="protein sequence ID" value="EFJ03587.1"/>
    <property type="molecule type" value="Genomic_DNA"/>
</dbReference>
<sequence length="761" mass="85935">MSDQATSPVRRNSKTDDNGNARQKRRYGASCEACRRRKRRCDGKGPDGRSLCKYCPQAGIPCVFPASGEASKIDKAYSELSTCKALLFALAKAGDDERERLLAEWIATQDGRYNGDTGSPETYSESSKEPAAKRPKHFNPVKLDEAHDVHDSKSPLRVVTEGVTPHAIVDKKVRHPSPASWGRNLRYTYESTLRSLIGHACAYEPKFAPPTAEEQQMLLDGYFSWQNPRYEILSRPVFENAMRTGDSQFYSEFLLYALFSGASRCLPEMKDRVADFAMKAHVLLAAELCKPSCFATVYGCLLLSANLAATGWYSQAWNMAGLAIRIFNDMGCDADSSHSVVYDQEMDQAQRYARQRVFWSAYIWDKSLSLSLSRKPSLRTKINPPNFSIQDSEQMKWAPFWSPSQANDWSAQHQIQQPPQTSWEMTCFYHTCTVYQDQRPTQMRDFVLDLKDRMTAWQAQVPDTVYVNPDKLPLVSPPPHIIQFNLLIHTTLILMYRPFYQEDASTSALPWTIPACHKAAQAIHSLLSLHERAYPLNRVIYLTIYAAFCSATIDMGLISNPSPQVAAAARYRLELTLKVLAIGCETDVPGIRRSVIALRHYMDHHSSTPSSRRSSQTNLSARLPHDGQPVHEPPIPEEHLRAQHQLQHHHGHGQHHGIRSPHDMHAPEGLMPVSSVRLDPHYMPPNQEPVYGYADHPPAYEFHQQAAPPPQAADFPATDFDPTSYLNSIYMGLPQPMPQWENVQWQQPAHGAVDFFGLGNY</sequence>
<evidence type="ECO:0000256" key="1">
    <source>
        <dbReference type="ARBA" id="ARBA00004123"/>
    </source>
</evidence>
<dbReference type="InterPro" id="IPR036864">
    <property type="entry name" value="Zn2-C6_fun-type_DNA-bd_sf"/>
</dbReference>
<keyword evidence="2" id="KW-0479">Metal-binding</keyword>
<evidence type="ECO:0000256" key="3">
    <source>
        <dbReference type="ARBA" id="ARBA00022833"/>
    </source>
</evidence>
<feature type="compositionally biased region" description="Basic and acidic residues" evidence="8">
    <location>
        <begin position="623"/>
        <end position="641"/>
    </location>
</feature>
<dbReference type="InterPro" id="IPR051615">
    <property type="entry name" value="Transcr_Regulatory_Elem"/>
</dbReference>
<dbReference type="PROSITE" id="PS00463">
    <property type="entry name" value="ZN2_CY6_FUNGAL_1"/>
    <property type="match status" value="1"/>
</dbReference>
<dbReference type="AlphaFoldDB" id="D8PNL0"/>
<feature type="compositionally biased region" description="Polar residues" evidence="8">
    <location>
        <begin position="1"/>
        <end position="10"/>
    </location>
</feature>
<evidence type="ECO:0000256" key="8">
    <source>
        <dbReference type="SAM" id="MobiDB-lite"/>
    </source>
</evidence>
<dbReference type="GO" id="GO:0008270">
    <property type="term" value="F:zinc ion binding"/>
    <property type="evidence" value="ECO:0007669"/>
    <property type="project" value="InterPro"/>
</dbReference>
<dbReference type="GO" id="GO:0003677">
    <property type="term" value="F:DNA binding"/>
    <property type="evidence" value="ECO:0007669"/>
    <property type="project" value="UniProtKB-KW"/>
</dbReference>
<evidence type="ECO:0000313" key="10">
    <source>
        <dbReference type="EMBL" id="EFJ03587.1"/>
    </source>
</evidence>
<keyword evidence="6" id="KW-0804">Transcription</keyword>
<evidence type="ECO:0000256" key="7">
    <source>
        <dbReference type="ARBA" id="ARBA00023242"/>
    </source>
</evidence>
<dbReference type="PANTHER" id="PTHR31313">
    <property type="entry name" value="TY1 ENHANCER ACTIVATOR"/>
    <property type="match status" value="1"/>
</dbReference>
<feature type="domain" description="Zn(2)-C6 fungal-type" evidence="9">
    <location>
        <begin position="30"/>
        <end position="64"/>
    </location>
</feature>
<dbReference type="GO" id="GO:0006351">
    <property type="term" value="P:DNA-templated transcription"/>
    <property type="evidence" value="ECO:0007669"/>
    <property type="project" value="InterPro"/>
</dbReference>
<feature type="compositionally biased region" description="Basic and acidic residues" evidence="8">
    <location>
        <begin position="142"/>
        <end position="154"/>
    </location>
</feature>
<dbReference type="SMART" id="SM00066">
    <property type="entry name" value="GAL4"/>
    <property type="match status" value="1"/>
</dbReference>
<name>D8PNL0_SCHCM</name>
<dbReference type="PANTHER" id="PTHR31313:SF79">
    <property type="entry name" value="C6 FINGER DOMAIN-CONTAINING PROTEIN"/>
    <property type="match status" value="1"/>
</dbReference>
<dbReference type="VEuPathDB" id="FungiDB:SCHCODRAFT_02486606"/>
<comment type="subcellular location">
    <subcellularLocation>
        <location evidence="1">Nucleus</location>
    </subcellularLocation>
</comment>
<dbReference type="PROSITE" id="PS50048">
    <property type="entry name" value="ZN2_CY6_FUNGAL_2"/>
    <property type="match status" value="1"/>
</dbReference>
<feature type="region of interest" description="Disordered" evidence="8">
    <location>
        <begin position="604"/>
        <end position="670"/>
    </location>
</feature>
<evidence type="ECO:0000256" key="6">
    <source>
        <dbReference type="ARBA" id="ARBA00023163"/>
    </source>
</evidence>
<keyword evidence="7" id="KW-0539">Nucleus</keyword>
<dbReference type="SUPFAM" id="SSF57701">
    <property type="entry name" value="Zn2/Cys6 DNA-binding domain"/>
    <property type="match status" value="1"/>
</dbReference>
<evidence type="ECO:0000256" key="2">
    <source>
        <dbReference type="ARBA" id="ARBA00022723"/>
    </source>
</evidence>
<feature type="region of interest" description="Disordered" evidence="8">
    <location>
        <begin position="1"/>
        <end position="30"/>
    </location>
</feature>
<feature type="region of interest" description="Disordered" evidence="8">
    <location>
        <begin position="110"/>
        <end position="156"/>
    </location>
</feature>
<protein>
    <recommendedName>
        <fullName evidence="9">Zn(2)-C6 fungal-type domain-containing protein</fullName>
    </recommendedName>
</protein>
<keyword evidence="3" id="KW-0862">Zinc</keyword>
<dbReference type="Pfam" id="PF00172">
    <property type="entry name" value="Zn_clus"/>
    <property type="match status" value="1"/>
</dbReference>
<proteinExistence type="predicted"/>
<dbReference type="OMA" id="INGPYYS"/>
<dbReference type="CDD" id="cd00067">
    <property type="entry name" value="GAL4"/>
    <property type="match status" value="1"/>
</dbReference>
<dbReference type="CDD" id="cd12148">
    <property type="entry name" value="fungal_TF_MHR"/>
    <property type="match status" value="1"/>
</dbReference>
<accession>D8PNL0</accession>
<dbReference type="Proteomes" id="UP000007431">
    <property type="component" value="Unassembled WGS sequence"/>
</dbReference>
<dbReference type="InterPro" id="IPR007219">
    <property type="entry name" value="XnlR_reg_dom"/>
</dbReference>
<dbReference type="STRING" id="578458.D8PNL0"/>
<keyword evidence="11" id="KW-1185">Reference proteome</keyword>